<evidence type="ECO:0000313" key="5">
    <source>
        <dbReference type="Proteomes" id="UP000285517"/>
    </source>
</evidence>
<sequence>MTDKENKNVYIVEDMGVTRAALISVLKNGGFKFVGCSNRAEKAWLELPDLNVAVVIIDVNLEGSKDGIWLAEKIRKSFNCGIIFLTAYGSQAILDKIHTTEPEGYIMKPFNNPTLLYALKKACSNLHKKKLENKNEKDLPIVVKTRNGTNRINKFNITYLQSEGNYVNINTPTAVHSVRGKLDEILDLLDFKNMYRIHRRYAVNFEKVQSYNTTHVRVLTDENLPYSKSYAFDELTKKIENDLQDEDFK</sequence>
<dbReference type="Gene3D" id="3.40.50.2300">
    <property type="match status" value="1"/>
</dbReference>
<proteinExistence type="predicted"/>
<dbReference type="Pfam" id="PF04397">
    <property type="entry name" value="LytTR"/>
    <property type="match status" value="1"/>
</dbReference>
<dbReference type="PROSITE" id="PS50110">
    <property type="entry name" value="RESPONSE_REGULATORY"/>
    <property type="match status" value="1"/>
</dbReference>
<reference evidence="4 5" key="1">
    <citation type="submission" date="2019-01" db="EMBL/GenBank/DDBJ databases">
        <title>Complete genome sequencing of Aequorivita sp. H23M31.</title>
        <authorList>
            <person name="Bae J.-W."/>
        </authorList>
    </citation>
    <scope>NUCLEOTIDE SEQUENCE [LARGE SCALE GENOMIC DNA]</scope>
    <source>
        <strain evidence="4 5">H23M31</strain>
    </source>
</reference>
<dbReference type="PANTHER" id="PTHR37299:SF1">
    <property type="entry name" value="STAGE 0 SPORULATION PROTEIN A HOMOLOG"/>
    <property type="match status" value="1"/>
</dbReference>
<protein>
    <submittedName>
        <fullName evidence="4">Response regulator transcription factor</fullName>
    </submittedName>
</protein>
<dbReference type="SMART" id="SM00448">
    <property type="entry name" value="REC"/>
    <property type="match status" value="1"/>
</dbReference>
<feature type="domain" description="HTH LytTR-type" evidence="3">
    <location>
        <begin position="141"/>
        <end position="241"/>
    </location>
</feature>
<gene>
    <name evidence="4" type="ORF">EI546_14890</name>
</gene>
<keyword evidence="5" id="KW-1185">Reference proteome</keyword>
<evidence type="ECO:0000313" key="4">
    <source>
        <dbReference type="EMBL" id="QAA82923.1"/>
    </source>
</evidence>
<evidence type="ECO:0000259" key="2">
    <source>
        <dbReference type="PROSITE" id="PS50110"/>
    </source>
</evidence>
<dbReference type="Pfam" id="PF00072">
    <property type="entry name" value="Response_reg"/>
    <property type="match status" value="1"/>
</dbReference>
<dbReference type="InterPro" id="IPR001789">
    <property type="entry name" value="Sig_transdc_resp-reg_receiver"/>
</dbReference>
<dbReference type="SUPFAM" id="SSF52172">
    <property type="entry name" value="CheY-like"/>
    <property type="match status" value="1"/>
</dbReference>
<dbReference type="SMART" id="SM00850">
    <property type="entry name" value="LytTR"/>
    <property type="match status" value="1"/>
</dbReference>
<evidence type="ECO:0000256" key="1">
    <source>
        <dbReference type="PROSITE-ProRule" id="PRU00169"/>
    </source>
</evidence>
<dbReference type="InterPro" id="IPR007492">
    <property type="entry name" value="LytTR_DNA-bd_dom"/>
</dbReference>
<dbReference type="InterPro" id="IPR011006">
    <property type="entry name" value="CheY-like_superfamily"/>
</dbReference>
<name>A0A410G6N1_9FLAO</name>
<evidence type="ECO:0000259" key="3">
    <source>
        <dbReference type="PROSITE" id="PS50930"/>
    </source>
</evidence>
<dbReference type="GO" id="GO:0003677">
    <property type="term" value="F:DNA binding"/>
    <property type="evidence" value="ECO:0007669"/>
    <property type="project" value="InterPro"/>
</dbReference>
<feature type="domain" description="Response regulatory" evidence="2">
    <location>
        <begin position="8"/>
        <end position="123"/>
    </location>
</feature>
<dbReference type="Proteomes" id="UP000285517">
    <property type="component" value="Chromosome"/>
</dbReference>
<keyword evidence="1" id="KW-0597">Phosphoprotein</keyword>
<organism evidence="4 5">
    <name type="scientific">Aequorivita ciconiae</name>
    <dbReference type="NCBI Taxonomy" id="2494375"/>
    <lineage>
        <taxon>Bacteria</taxon>
        <taxon>Pseudomonadati</taxon>
        <taxon>Bacteroidota</taxon>
        <taxon>Flavobacteriia</taxon>
        <taxon>Flavobacteriales</taxon>
        <taxon>Flavobacteriaceae</taxon>
        <taxon>Aequorivita</taxon>
    </lineage>
</organism>
<dbReference type="OrthoDB" id="2962330at2"/>
<dbReference type="PROSITE" id="PS50930">
    <property type="entry name" value="HTH_LYTTR"/>
    <property type="match status" value="1"/>
</dbReference>
<dbReference type="EMBL" id="CP034951">
    <property type="protein sequence ID" value="QAA82923.1"/>
    <property type="molecule type" value="Genomic_DNA"/>
</dbReference>
<dbReference type="Gene3D" id="2.40.50.1020">
    <property type="entry name" value="LytTr DNA-binding domain"/>
    <property type="match status" value="1"/>
</dbReference>
<dbReference type="RefSeq" id="WP_128251287.1">
    <property type="nucleotide sequence ID" value="NZ_CP034951.1"/>
</dbReference>
<dbReference type="GO" id="GO:0000156">
    <property type="term" value="F:phosphorelay response regulator activity"/>
    <property type="evidence" value="ECO:0007669"/>
    <property type="project" value="InterPro"/>
</dbReference>
<dbReference type="PANTHER" id="PTHR37299">
    <property type="entry name" value="TRANSCRIPTIONAL REGULATOR-RELATED"/>
    <property type="match status" value="1"/>
</dbReference>
<dbReference type="KEGG" id="aev:EI546_14890"/>
<dbReference type="AlphaFoldDB" id="A0A410G6N1"/>
<accession>A0A410G6N1</accession>
<dbReference type="InterPro" id="IPR046947">
    <property type="entry name" value="LytR-like"/>
</dbReference>
<feature type="modified residue" description="4-aspartylphosphate" evidence="1">
    <location>
        <position position="58"/>
    </location>
</feature>